<evidence type="ECO:0000256" key="3">
    <source>
        <dbReference type="ARBA" id="ARBA00022692"/>
    </source>
</evidence>
<dbReference type="Proteomes" id="UP000274504">
    <property type="component" value="Unassembled WGS sequence"/>
</dbReference>
<keyword evidence="2 6" id="KW-0813">Transport</keyword>
<dbReference type="EMBL" id="UYSG01011898">
    <property type="protein sequence ID" value="VDL63937.1"/>
    <property type="molecule type" value="Genomic_DNA"/>
</dbReference>
<feature type="transmembrane region" description="Helical" evidence="6">
    <location>
        <begin position="302"/>
        <end position="322"/>
    </location>
</feature>
<dbReference type="PANTHER" id="PTHR11958">
    <property type="entry name" value="SODIUM/DICARBOXYLATE SYMPORTER-RELATED"/>
    <property type="match status" value="1"/>
</dbReference>
<comment type="subcellular location">
    <subcellularLocation>
        <location evidence="1 6">Membrane</location>
        <topology evidence="1 6">Multi-pass membrane protein</topology>
    </subcellularLocation>
</comment>
<evidence type="ECO:0000256" key="5">
    <source>
        <dbReference type="ARBA" id="ARBA00023136"/>
    </source>
</evidence>
<dbReference type="STRING" id="6216.A0A0R3SYB6"/>
<evidence type="ECO:0000256" key="2">
    <source>
        <dbReference type="ARBA" id="ARBA00022448"/>
    </source>
</evidence>
<dbReference type="InterPro" id="IPR001991">
    <property type="entry name" value="Na-dicarboxylate_symporter"/>
</dbReference>
<sequence>MAASESSSTGEVNSQKTHAEDKNKCLEFLKKNWFMLSTILGVGVGFAIAFGVKATNPDEVTITWIIIATLDLKKNGIISIVGITSIILVNLIGTLIGTACAAIIQPGSRILIEGGDSNSQLEGSGLSASDVFRDIFMNLFPDNIIGVALFQYRTEVINGTTGEKTVNSETPGSNTIGILFISVVFGAAANAVGKMAKPLIKFFEAVSAVVTKLMAIFLRAVAIGEMYKQLDRYRCNKLASRFVLPMCLALKGDGPAIFISAACIFIAQQSGVEINASRIIFIILLTFALTCAIPHVPSASMVLVVTVLSSIGLPSASASILFTMEWFLDRCRSGIAAVSAMYISVITSEICERKRLKQEELIEELSGNEGTDTSVFSNEV</sequence>
<dbReference type="GO" id="GO:0015175">
    <property type="term" value="F:neutral L-amino acid transmembrane transporter activity"/>
    <property type="evidence" value="ECO:0007669"/>
    <property type="project" value="TreeGrafter"/>
</dbReference>
<keyword evidence="5 6" id="KW-0472">Membrane</keyword>
<reference evidence="7 8" key="2">
    <citation type="submission" date="2018-11" db="EMBL/GenBank/DDBJ databases">
        <authorList>
            <consortium name="Pathogen Informatics"/>
        </authorList>
    </citation>
    <scope>NUCLEOTIDE SEQUENCE [LARGE SCALE GENOMIC DNA]</scope>
</reference>
<dbReference type="GO" id="GO:0005313">
    <property type="term" value="F:L-glutamate transmembrane transporter activity"/>
    <property type="evidence" value="ECO:0007669"/>
    <property type="project" value="TreeGrafter"/>
</dbReference>
<dbReference type="PANTHER" id="PTHR11958:SF63">
    <property type="entry name" value="AMINO ACID TRANSPORTER"/>
    <property type="match status" value="1"/>
</dbReference>
<feature type="transmembrane region" description="Helical" evidence="6">
    <location>
        <begin position="76"/>
        <end position="104"/>
    </location>
</feature>
<dbReference type="AlphaFoldDB" id="A0A0R3SYB6"/>
<dbReference type="Gene3D" id="1.10.3860.10">
    <property type="entry name" value="Sodium:dicarboxylate symporter"/>
    <property type="match status" value="2"/>
</dbReference>
<dbReference type="PRINTS" id="PR00173">
    <property type="entry name" value="EDTRNSPORT"/>
</dbReference>
<evidence type="ECO:0000313" key="9">
    <source>
        <dbReference type="WBParaSite" id="HDID_0001076101-mRNA-1"/>
    </source>
</evidence>
<dbReference type="GO" id="GO:0015501">
    <property type="term" value="F:glutamate:sodium symporter activity"/>
    <property type="evidence" value="ECO:0007669"/>
    <property type="project" value="TreeGrafter"/>
</dbReference>
<comment type="similarity">
    <text evidence="6">Belongs to the dicarboxylate/amino acid:cation symporter (DAACS) (TC 2.A.23) family.</text>
</comment>
<dbReference type="Pfam" id="PF00375">
    <property type="entry name" value="SDF"/>
    <property type="match status" value="2"/>
</dbReference>
<dbReference type="SUPFAM" id="SSF118215">
    <property type="entry name" value="Proton glutamate symport protein"/>
    <property type="match status" value="1"/>
</dbReference>
<feature type="transmembrane region" description="Helical" evidence="6">
    <location>
        <begin position="33"/>
        <end position="55"/>
    </location>
</feature>
<feature type="transmembrane region" description="Helical" evidence="6">
    <location>
        <begin position="205"/>
        <end position="222"/>
    </location>
</feature>
<keyword evidence="3 6" id="KW-0812">Transmembrane</keyword>
<protein>
    <recommendedName>
        <fullName evidence="6">Amino acid transporter</fullName>
    </recommendedName>
</protein>
<name>A0A0R3SYB6_HYMDI</name>
<feature type="transmembrane region" description="Helical" evidence="6">
    <location>
        <begin position="175"/>
        <end position="193"/>
    </location>
</feature>
<dbReference type="InterPro" id="IPR036458">
    <property type="entry name" value="Na:dicarbo_symporter_sf"/>
</dbReference>
<gene>
    <name evidence="7" type="ORF">HDID_LOCUS10759</name>
</gene>
<evidence type="ECO:0000313" key="8">
    <source>
        <dbReference type="Proteomes" id="UP000274504"/>
    </source>
</evidence>
<organism evidence="9">
    <name type="scientific">Hymenolepis diminuta</name>
    <name type="common">Rat tapeworm</name>
    <dbReference type="NCBI Taxonomy" id="6216"/>
    <lineage>
        <taxon>Eukaryota</taxon>
        <taxon>Metazoa</taxon>
        <taxon>Spiralia</taxon>
        <taxon>Lophotrochozoa</taxon>
        <taxon>Platyhelminthes</taxon>
        <taxon>Cestoda</taxon>
        <taxon>Eucestoda</taxon>
        <taxon>Cyclophyllidea</taxon>
        <taxon>Hymenolepididae</taxon>
        <taxon>Hymenolepis</taxon>
    </lineage>
</organism>
<dbReference type="WBParaSite" id="HDID_0001076101-mRNA-1">
    <property type="protein sequence ID" value="HDID_0001076101-mRNA-1"/>
    <property type="gene ID" value="HDID_0001076101"/>
</dbReference>
<feature type="transmembrane region" description="Helical" evidence="6">
    <location>
        <begin position="279"/>
        <end position="296"/>
    </location>
</feature>
<keyword evidence="6" id="KW-0769">Symport</keyword>
<evidence type="ECO:0000313" key="7">
    <source>
        <dbReference type="EMBL" id="VDL63937.1"/>
    </source>
</evidence>
<dbReference type="GO" id="GO:0005886">
    <property type="term" value="C:plasma membrane"/>
    <property type="evidence" value="ECO:0007669"/>
    <property type="project" value="TreeGrafter"/>
</dbReference>
<keyword evidence="4 6" id="KW-1133">Transmembrane helix</keyword>
<proteinExistence type="inferred from homology"/>
<reference evidence="9" key="1">
    <citation type="submission" date="2017-02" db="UniProtKB">
        <authorList>
            <consortium name="WormBaseParasite"/>
        </authorList>
    </citation>
    <scope>IDENTIFICATION</scope>
</reference>
<dbReference type="OrthoDB" id="5877963at2759"/>
<dbReference type="InterPro" id="IPR050746">
    <property type="entry name" value="DAACS"/>
</dbReference>
<evidence type="ECO:0000256" key="4">
    <source>
        <dbReference type="ARBA" id="ARBA00022989"/>
    </source>
</evidence>
<evidence type="ECO:0000256" key="6">
    <source>
        <dbReference type="RuleBase" id="RU361216"/>
    </source>
</evidence>
<accession>A0A0R3SYB6</accession>
<evidence type="ECO:0000256" key="1">
    <source>
        <dbReference type="ARBA" id="ARBA00004141"/>
    </source>
</evidence>